<protein>
    <submittedName>
        <fullName evidence="1">Uncharacterized protein</fullName>
    </submittedName>
</protein>
<sequence>MATKKMAESGTNFKLSIIA</sequence>
<evidence type="ECO:0000313" key="2">
    <source>
        <dbReference type="Proteomes" id="UP000634136"/>
    </source>
</evidence>
<keyword evidence="2" id="KW-1185">Reference proteome</keyword>
<reference evidence="1" key="1">
    <citation type="submission" date="2020-09" db="EMBL/GenBank/DDBJ databases">
        <title>Genome-Enabled Discovery of Anthraquinone Biosynthesis in Senna tora.</title>
        <authorList>
            <person name="Kang S.-H."/>
            <person name="Pandey R.P."/>
            <person name="Lee C.-M."/>
            <person name="Sim J.-S."/>
            <person name="Jeong J.-T."/>
            <person name="Choi B.-S."/>
            <person name="Jung M."/>
            <person name="Ginzburg D."/>
            <person name="Zhao K."/>
            <person name="Won S.Y."/>
            <person name="Oh T.-J."/>
            <person name="Yu Y."/>
            <person name="Kim N.-H."/>
            <person name="Lee O.R."/>
            <person name="Lee T.-H."/>
            <person name="Bashyal P."/>
            <person name="Kim T.-S."/>
            <person name="Lee W.-H."/>
            <person name="Kawkins C."/>
            <person name="Kim C.-K."/>
            <person name="Kim J.S."/>
            <person name="Ahn B.O."/>
            <person name="Rhee S.Y."/>
            <person name="Sohng J.K."/>
        </authorList>
    </citation>
    <scope>NUCLEOTIDE SEQUENCE</scope>
    <source>
        <tissue evidence="1">Leaf</tissue>
    </source>
</reference>
<dbReference type="Proteomes" id="UP000634136">
    <property type="component" value="Unassembled WGS sequence"/>
</dbReference>
<gene>
    <name evidence="1" type="ORF">G2W53_010230</name>
</gene>
<dbReference type="EMBL" id="JAAIUW010000004">
    <property type="protein sequence ID" value="KAF7835371.1"/>
    <property type="molecule type" value="Genomic_DNA"/>
</dbReference>
<comment type="caution">
    <text evidence="1">The sequence shown here is derived from an EMBL/GenBank/DDBJ whole genome shotgun (WGS) entry which is preliminary data.</text>
</comment>
<organism evidence="1 2">
    <name type="scientific">Senna tora</name>
    <dbReference type="NCBI Taxonomy" id="362788"/>
    <lineage>
        <taxon>Eukaryota</taxon>
        <taxon>Viridiplantae</taxon>
        <taxon>Streptophyta</taxon>
        <taxon>Embryophyta</taxon>
        <taxon>Tracheophyta</taxon>
        <taxon>Spermatophyta</taxon>
        <taxon>Magnoliopsida</taxon>
        <taxon>eudicotyledons</taxon>
        <taxon>Gunneridae</taxon>
        <taxon>Pentapetalae</taxon>
        <taxon>rosids</taxon>
        <taxon>fabids</taxon>
        <taxon>Fabales</taxon>
        <taxon>Fabaceae</taxon>
        <taxon>Caesalpinioideae</taxon>
        <taxon>Cassia clade</taxon>
        <taxon>Senna</taxon>
    </lineage>
</organism>
<name>A0A834WZH8_9FABA</name>
<accession>A0A834WZH8</accession>
<proteinExistence type="predicted"/>
<dbReference type="AlphaFoldDB" id="A0A834WZH8"/>
<evidence type="ECO:0000313" key="1">
    <source>
        <dbReference type="EMBL" id="KAF7835371.1"/>
    </source>
</evidence>